<accession>A0A0H5QZ82</accession>
<evidence type="ECO:0000313" key="1">
    <source>
        <dbReference type="EMBL" id="CRZ07022.1"/>
    </source>
</evidence>
<dbReference type="AlphaFoldDB" id="A0A0H5QZ82"/>
<organism evidence="1">
    <name type="scientific">Spongospora subterranea</name>
    <dbReference type="NCBI Taxonomy" id="70186"/>
    <lineage>
        <taxon>Eukaryota</taxon>
        <taxon>Sar</taxon>
        <taxon>Rhizaria</taxon>
        <taxon>Endomyxa</taxon>
        <taxon>Phytomyxea</taxon>
        <taxon>Plasmodiophorida</taxon>
        <taxon>Plasmodiophoridae</taxon>
        <taxon>Spongospora</taxon>
    </lineage>
</organism>
<feature type="non-terminal residue" evidence="1">
    <location>
        <position position="1"/>
    </location>
</feature>
<sequence>AVCHQIQRLTINAITSVLRTWKVALNTCCKFSQPANTISTPLLSLPLLLSSALHFGGVHACVLFRDENSAYATLARVMVKLCSDLGLSTTTATPEPKSSSLKRQ</sequence>
<name>A0A0H5QZ82_9EUKA</name>
<proteinExistence type="predicted"/>
<protein>
    <submittedName>
        <fullName evidence="1">Uncharacterized protein</fullName>
    </submittedName>
</protein>
<dbReference type="EMBL" id="HACM01006580">
    <property type="protein sequence ID" value="CRZ07022.1"/>
    <property type="molecule type" value="Transcribed_RNA"/>
</dbReference>
<dbReference type="EMBL" id="HACM01006581">
    <property type="protein sequence ID" value="CRZ07023.1"/>
    <property type="molecule type" value="Transcribed_RNA"/>
</dbReference>
<reference evidence="1" key="1">
    <citation type="submission" date="2015-04" db="EMBL/GenBank/DDBJ databases">
        <title>The genome sequence of the plant pathogenic Rhizarian Plasmodiophora brassicae reveals insights in its biotrophic life cycle and the origin of chitin synthesis.</title>
        <authorList>
            <person name="Schwelm A."/>
            <person name="Fogelqvist J."/>
            <person name="Knaust A."/>
            <person name="Julke S."/>
            <person name="Lilja T."/>
            <person name="Dhandapani V."/>
            <person name="Bonilla-Rosso G."/>
            <person name="Karlsson M."/>
            <person name="Shevchenko A."/>
            <person name="Choi S.R."/>
            <person name="Kim H.G."/>
            <person name="Park J.Y."/>
            <person name="Lim Y.P."/>
            <person name="Ludwig-Muller J."/>
            <person name="Dixelius C."/>
        </authorList>
    </citation>
    <scope>NUCLEOTIDE SEQUENCE</scope>
    <source>
        <tissue evidence="1">Potato root galls</tissue>
    </source>
</reference>